<keyword evidence="1" id="KW-0812">Transmembrane</keyword>
<sequence length="99" mass="11197">MTSYSSINLFTASSHSLMIFPSYLSLQLLFFPITMSAKSHRDAHCIHLTYAEDRTAIMSCLYANSIHSQMLAFNYNSALIRINFGNDASPKRIMKECPP</sequence>
<keyword evidence="1" id="KW-1133">Transmembrane helix</keyword>
<gene>
    <name evidence="2" type="primary">AlNc14C254G9701</name>
    <name evidence="2" type="ORF">ALNC14_108600</name>
</gene>
<feature type="transmembrane region" description="Helical" evidence="1">
    <location>
        <begin position="12"/>
        <end position="31"/>
    </location>
</feature>
<keyword evidence="1" id="KW-0472">Membrane</keyword>
<proteinExistence type="predicted"/>
<reference evidence="2" key="2">
    <citation type="submission" date="2011-02" db="EMBL/GenBank/DDBJ databases">
        <authorList>
            <person name="MacLean D."/>
        </authorList>
    </citation>
    <scope>NUCLEOTIDE SEQUENCE</scope>
</reference>
<dbReference type="EMBL" id="FR824299">
    <property type="protein sequence ID" value="CCA24716.1"/>
    <property type="molecule type" value="Genomic_DNA"/>
</dbReference>
<dbReference type="AlphaFoldDB" id="F0WTM4"/>
<accession>F0WTM4</accession>
<name>F0WTM4_9STRA</name>
<reference evidence="2" key="1">
    <citation type="journal article" date="2011" name="PLoS Biol.">
        <title>Gene gain and loss during evolution of obligate parasitism in the white rust pathogen of Arabidopsis thaliana.</title>
        <authorList>
            <person name="Kemen E."/>
            <person name="Gardiner A."/>
            <person name="Schultz-Larsen T."/>
            <person name="Kemen A.C."/>
            <person name="Balmuth A.L."/>
            <person name="Robert-Seilaniantz A."/>
            <person name="Bailey K."/>
            <person name="Holub E."/>
            <person name="Studholme D.J."/>
            <person name="Maclean D."/>
            <person name="Jones J.D."/>
        </authorList>
    </citation>
    <scope>NUCLEOTIDE SEQUENCE</scope>
</reference>
<organism evidence="2">
    <name type="scientific">Albugo laibachii Nc14</name>
    <dbReference type="NCBI Taxonomy" id="890382"/>
    <lineage>
        <taxon>Eukaryota</taxon>
        <taxon>Sar</taxon>
        <taxon>Stramenopiles</taxon>
        <taxon>Oomycota</taxon>
        <taxon>Peronosporomycetes</taxon>
        <taxon>Albuginales</taxon>
        <taxon>Albuginaceae</taxon>
        <taxon>Albugo</taxon>
    </lineage>
</organism>
<protein>
    <submittedName>
        <fullName evidence="2">AlNc14C254G9701 protein</fullName>
    </submittedName>
</protein>
<dbReference type="HOGENOM" id="CLU_2325082_0_0_1"/>
<evidence type="ECO:0000313" key="2">
    <source>
        <dbReference type="EMBL" id="CCA24716.1"/>
    </source>
</evidence>
<evidence type="ECO:0000256" key="1">
    <source>
        <dbReference type="SAM" id="Phobius"/>
    </source>
</evidence>